<reference evidence="2 3" key="1">
    <citation type="submission" date="2019-02" db="EMBL/GenBank/DDBJ databases">
        <title>Pedobacter sp. RP-3-8 sp. nov., isolated from Arctic soil.</title>
        <authorList>
            <person name="Dahal R.H."/>
        </authorList>
    </citation>
    <scope>NUCLEOTIDE SEQUENCE [LARGE SCALE GENOMIC DNA]</scope>
    <source>
        <strain evidence="2 3">RP-3-8</strain>
    </source>
</reference>
<protein>
    <submittedName>
        <fullName evidence="2">Gliding motility-associated C-terminal domain-containing protein</fullName>
    </submittedName>
</protein>
<evidence type="ECO:0000313" key="3">
    <source>
        <dbReference type="Proteomes" id="UP000291117"/>
    </source>
</evidence>
<dbReference type="InterPro" id="IPR026341">
    <property type="entry name" value="T9SS_type_B"/>
</dbReference>
<feature type="signal peptide" evidence="1">
    <location>
        <begin position="1"/>
        <end position="20"/>
    </location>
</feature>
<dbReference type="NCBIfam" id="TIGR04131">
    <property type="entry name" value="Bac_Flav_CTERM"/>
    <property type="match status" value="1"/>
</dbReference>
<name>A0A4R0NC71_9SPHI</name>
<dbReference type="AlphaFoldDB" id="A0A4R0NC71"/>
<gene>
    <name evidence="2" type="ORF">EZ444_10330</name>
</gene>
<dbReference type="RefSeq" id="WP_131608650.1">
    <property type="nucleotide sequence ID" value="NZ_SJSM01000004.1"/>
</dbReference>
<dbReference type="Proteomes" id="UP000291117">
    <property type="component" value="Unassembled WGS sequence"/>
</dbReference>
<feature type="chain" id="PRO_5020791728" evidence="1">
    <location>
        <begin position="21"/>
        <end position="1158"/>
    </location>
</feature>
<evidence type="ECO:0000313" key="2">
    <source>
        <dbReference type="EMBL" id="TCC97237.1"/>
    </source>
</evidence>
<keyword evidence="1" id="KW-0732">Signal</keyword>
<keyword evidence="3" id="KW-1185">Reference proteome</keyword>
<sequence length="1158" mass="125511">MKLRLFLIFVLLCQSYIAFSETIVVTSNADDGVGTLRAALTKAAANGNAEVDYINFSLPGISPADHTISILSELPEITSDIVIDGSTQTGQEASVNHAKVILDGTSMVYSQYLYYLFGINNVERFELYGMVIRNFSFIFFGTPSSIRALEFSGISKNVTIGAPGKGNVIYNVYGININWRTSNAEITNLTLKNNFFGIKENGLDIVTSILTGIFTYGNRNLIIGGHTAEEGNLLYGSVEINFGVINQLISQNIAVLVKNNIFTANRNAERPGATVTRNSIYHSFIADVRLNHTGTINMDVTDNVYGAGLSFRGLDNCNIRINRNFFGTSRTGSTSLPIQSEALRFYDMNGRVLVGGSATSEGNVITNTGAFPVYPKDLFAISAENVSSVELSHNTLYCNPGIPFLYSFTGPFSKPLEVFLKEKTATYVAGTTKAGARVELYYTDPECTNCQPKRYFATVTADPLGNWRYDGTIESGVSVMASATLNQLTSEFSDPRIYMFPYNEPRFTVTHQTCDGNKGKIEGAFTVNVNKVEWLNEAEEVVGTTLDLENQPAGKYKLRANQFGCIIESEWVIIENHMPQLAFGGTPQLIHPSCGNAGSILNLFPNRFETIQWLNENNELKGTSRELTNVPPGTYTLRLTNQTGCVKDFGPYVLVNVAGPNIDQSAPGIKGSSCNTATGYIKNIQVTGSGTLSYKWRNAAGEVRGTNKELVDVVAGWYTLEVKDGSSCSPIVSTPIEVTEINGITINTVNKLIDKATCNTSNGRISGITVSGATDYQWLDAGGSLVGSSVDLTDQPAGKYRLVAANSVCTKTSEEFIIELAQSTRNYSTTKIITAATCGLDNGKIEAIFTKDQPPSCFWKNNAGIQVGNSRILENQGPGAYDLYAIDDLGCERFLQQYSIGNVMGASINRGMERIRNDECGLGKGQISAPGLSGGQLPYFYEWKDTGGRTLGSGAILDGIKAGVYQLTIGDALACSRQTISYTVNDESRTLPAPVVNDLKICAAGNAVVQVLQPLKGNYLLYNEGGGIVDQNGTGSFKVNVSKSQRFSVVLRQGSCESMASSCKVTIENDGLSKLANAISPNNDGVNDEWLIPGMQNYPEATVAIYNRYGHKIFESTGYHTPFNGRGDGNELPIGTYYYIIDLKRGCGLLKGSLTLVR</sequence>
<organism evidence="2 3">
    <name type="scientific">Pedobacter hiemivivus</name>
    <dbReference type="NCBI Taxonomy" id="2530454"/>
    <lineage>
        <taxon>Bacteria</taxon>
        <taxon>Pseudomonadati</taxon>
        <taxon>Bacteroidota</taxon>
        <taxon>Sphingobacteriia</taxon>
        <taxon>Sphingobacteriales</taxon>
        <taxon>Sphingobacteriaceae</taxon>
        <taxon>Pedobacter</taxon>
    </lineage>
</organism>
<dbReference type="Pfam" id="PF13585">
    <property type="entry name" value="CHU_C"/>
    <property type="match status" value="1"/>
</dbReference>
<accession>A0A4R0NC71</accession>
<proteinExistence type="predicted"/>
<evidence type="ECO:0000256" key="1">
    <source>
        <dbReference type="SAM" id="SignalP"/>
    </source>
</evidence>
<comment type="caution">
    <text evidence="2">The sequence shown here is derived from an EMBL/GenBank/DDBJ whole genome shotgun (WGS) entry which is preliminary data.</text>
</comment>
<dbReference type="EMBL" id="SJSM01000004">
    <property type="protein sequence ID" value="TCC97237.1"/>
    <property type="molecule type" value="Genomic_DNA"/>
</dbReference>
<dbReference type="OrthoDB" id="635358at2"/>